<evidence type="ECO:0000256" key="1">
    <source>
        <dbReference type="ARBA" id="ARBA00004613"/>
    </source>
</evidence>
<reference evidence="8" key="1">
    <citation type="submission" date="2025-08" db="UniProtKB">
        <authorList>
            <consortium name="RefSeq"/>
        </authorList>
    </citation>
    <scope>IDENTIFICATION</scope>
    <source>
        <tissue evidence="8">Whole organism</tissue>
    </source>
</reference>
<evidence type="ECO:0000313" key="8">
    <source>
        <dbReference type="RefSeq" id="XP_018026002.1"/>
    </source>
</evidence>
<evidence type="ECO:0000313" key="7">
    <source>
        <dbReference type="Proteomes" id="UP000694843"/>
    </source>
</evidence>
<keyword evidence="4" id="KW-0964">Secreted</keyword>
<comment type="subcellular location">
    <subcellularLocation>
        <location evidence="1">Secreted</location>
    </subcellularLocation>
</comment>
<evidence type="ECO:0000256" key="4">
    <source>
        <dbReference type="ARBA" id="ARBA00022525"/>
    </source>
</evidence>
<evidence type="ECO:0000256" key="3">
    <source>
        <dbReference type="ARBA" id="ARBA00014144"/>
    </source>
</evidence>
<dbReference type="GO" id="GO:0005576">
    <property type="term" value="C:extracellular region"/>
    <property type="evidence" value="ECO:0007669"/>
    <property type="project" value="UniProtKB-SubCell"/>
</dbReference>
<feature type="chain" id="PRO_5034628474" description="Pro-corazonin" evidence="6">
    <location>
        <begin position="21"/>
        <end position="124"/>
    </location>
</feature>
<feature type="signal peptide" evidence="6">
    <location>
        <begin position="1"/>
        <end position="20"/>
    </location>
</feature>
<keyword evidence="7" id="KW-1185">Reference proteome</keyword>
<dbReference type="Pfam" id="PF17308">
    <property type="entry name" value="Corazonin"/>
    <property type="match status" value="1"/>
</dbReference>
<dbReference type="KEGG" id="hazt:108681478"/>
<accession>A0A8B7PKP9</accession>
<sequence length="124" mass="13672">MRTLFAATLLVVVIVQLAEAQTFQYSRGWTNGKRSGDDPTKNGGGEDALVTAARSLRGNGRWPTDQQRLLQQSRSQSYKNLESRMVALESILLNLISSLPSPAKDIAMLTDKRPSGPADYYTDQ</sequence>
<comment type="similarity">
    <text evidence="2">Belongs to the corazonin family.</text>
</comment>
<evidence type="ECO:0000256" key="5">
    <source>
        <dbReference type="ARBA" id="ARBA00022729"/>
    </source>
</evidence>
<dbReference type="CTD" id="12973"/>
<dbReference type="RefSeq" id="XP_018026002.1">
    <property type="nucleotide sequence ID" value="XM_018170513.2"/>
</dbReference>
<dbReference type="GeneID" id="108681478"/>
<dbReference type="GO" id="GO:0071858">
    <property type="term" value="F:corazonin receptor binding"/>
    <property type="evidence" value="ECO:0007669"/>
    <property type="project" value="InterPro"/>
</dbReference>
<dbReference type="Proteomes" id="UP000694843">
    <property type="component" value="Unplaced"/>
</dbReference>
<gene>
    <name evidence="8" type="primary">LOC108681478</name>
</gene>
<name>A0A8B7PKP9_HYAAZ</name>
<dbReference type="GO" id="GO:0045823">
    <property type="term" value="P:positive regulation of heart contraction"/>
    <property type="evidence" value="ECO:0007669"/>
    <property type="project" value="InterPro"/>
</dbReference>
<keyword evidence="5 6" id="KW-0732">Signal</keyword>
<dbReference type="AlphaFoldDB" id="A0A8B7PKP9"/>
<evidence type="ECO:0000256" key="6">
    <source>
        <dbReference type="SAM" id="SignalP"/>
    </source>
</evidence>
<proteinExistence type="inferred from homology"/>
<dbReference type="InterPro" id="IPR020190">
    <property type="entry name" value="Procorazonin"/>
</dbReference>
<evidence type="ECO:0000256" key="2">
    <source>
        <dbReference type="ARBA" id="ARBA00009635"/>
    </source>
</evidence>
<protein>
    <recommendedName>
        <fullName evidence="3">Pro-corazonin</fullName>
    </recommendedName>
</protein>
<dbReference type="OrthoDB" id="6436322at2759"/>
<organism evidence="7 8">
    <name type="scientific">Hyalella azteca</name>
    <name type="common">Amphipod</name>
    <dbReference type="NCBI Taxonomy" id="294128"/>
    <lineage>
        <taxon>Eukaryota</taxon>
        <taxon>Metazoa</taxon>
        <taxon>Ecdysozoa</taxon>
        <taxon>Arthropoda</taxon>
        <taxon>Crustacea</taxon>
        <taxon>Multicrustacea</taxon>
        <taxon>Malacostraca</taxon>
        <taxon>Eumalacostraca</taxon>
        <taxon>Peracarida</taxon>
        <taxon>Amphipoda</taxon>
        <taxon>Senticaudata</taxon>
        <taxon>Talitrida</taxon>
        <taxon>Talitroidea</taxon>
        <taxon>Hyalellidae</taxon>
        <taxon>Hyalella</taxon>
    </lineage>
</organism>